<protein>
    <submittedName>
        <fullName evidence="1">Uncharacterized protein</fullName>
    </submittedName>
</protein>
<proteinExistence type="predicted"/>
<comment type="caution">
    <text evidence="1">The sequence shown here is derived from an EMBL/GenBank/DDBJ whole genome shotgun (WGS) entry which is preliminary data.</text>
</comment>
<sequence length="106" mass="11234">MSGFHVSSILPGSGAPGSAKVIEDPHYEVNGKPVIVLSGDDDHKAYLLHAASNSVSDWSYTSDILIDMHHGTIGGISFADVNGDGNIEVFVPAYTNNSVFVYTLEP</sequence>
<reference evidence="1 3" key="1">
    <citation type="submission" date="2022-12" db="EMBL/GenBank/DDBJ databases">
        <title>Chromosome-level genome of Tegillarca granosa.</title>
        <authorList>
            <person name="Kim J."/>
        </authorList>
    </citation>
    <scope>NUCLEOTIDE SEQUENCE [LARGE SCALE GENOMIC DNA]</scope>
    <source>
        <strain evidence="1">Teg-2019</strain>
        <tissue evidence="1">Adductor muscle</tissue>
    </source>
</reference>
<dbReference type="EMBL" id="JARBDR010000337">
    <property type="protein sequence ID" value="KAJ8315830.1"/>
    <property type="molecule type" value="Genomic_DNA"/>
</dbReference>
<organism evidence="1 3">
    <name type="scientific">Tegillarca granosa</name>
    <name type="common">Malaysian cockle</name>
    <name type="synonym">Anadara granosa</name>
    <dbReference type="NCBI Taxonomy" id="220873"/>
    <lineage>
        <taxon>Eukaryota</taxon>
        <taxon>Metazoa</taxon>
        <taxon>Spiralia</taxon>
        <taxon>Lophotrochozoa</taxon>
        <taxon>Mollusca</taxon>
        <taxon>Bivalvia</taxon>
        <taxon>Autobranchia</taxon>
        <taxon>Pteriomorphia</taxon>
        <taxon>Arcoida</taxon>
        <taxon>Arcoidea</taxon>
        <taxon>Arcidae</taxon>
        <taxon>Tegillarca</taxon>
    </lineage>
</organism>
<keyword evidence="3" id="KW-1185">Reference proteome</keyword>
<gene>
    <name evidence="2" type="ORF">KUTeg_006276</name>
    <name evidence="1" type="ORF">KUTeg_007980</name>
</gene>
<dbReference type="SUPFAM" id="SSF69318">
    <property type="entry name" value="Integrin alpha N-terminal domain"/>
    <property type="match status" value="1"/>
</dbReference>
<dbReference type="PANTHER" id="PTHR35836:SF1">
    <property type="entry name" value="VCBS REPEAT-CONTAINING PROTEIN"/>
    <property type="match status" value="1"/>
</dbReference>
<evidence type="ECO:0000313" key="1">
    <source>
        <dbReference type="EMBL" id="KAJ8315830.1"/>
    </source>
</evidence>
<evidence type="ECO:0000313" key="3">
    <source>
        <dbReference type="Proteomes" id="UP001217089"/>
    </source>
</evidence>
<dbReference type="Proteomes" id="UP001217089">
    <property type="component" value="Unassembled WGS sequence"/>
</dbReference>
<name>A0ABQ9FEU7_TEGGR</name>
<accession>A0ABQ9FEU7</accession>
<dbReference type="InterPro" id="IPR028994">
    <property type="entry name" value="Integrin_alpha_N"/>
</dbReference>
<dbReference type="EMBL" id="JARBDR010000328">
    <property type="protein sequence ID" value="KAJ8316262.1"/>
    <property type="molecule type" value="Genomic_DNA"/>
</dbReference>
<evidence type="ECO:0000313" key="2">
    <source>
        <dbReference type="EMBL" id="KAJ8316262.1"/>
    </source>
</evidence>
<dbReference type="PANTHER" id="PTHR35836">
    <property type="entry name" value="VCBS REPEAT-CONTAINING PROTEIN"/>
    <property type="match status" value="1"/>
</dbReference>